<dbReference type="RefSeq" id="WP_349685608.1">
    <property type="nucleotide sequence ID" value="NZ_JBEGDD010000014.1"/>
</dbReference>
<dbReference type="PANTHER" id="PTHR40980:SF4">
    <property type="entry name" value="TONB-DEPENDENT RECEPTOR-LIKE BETA-BARREL DOMAIN-CONTAINING PROTEIN"/>
    <property type="match status" value="1"/>
</dbReference>
<gene>
    <name evidence="7" type="ORF">ABN401_14645</name>
</gene>
<keyword evidence="4" id="KW-0798">TonB box</keyword>
<proteinExistence type="inferred from homology"/>
<protein>
    <submittedName>
        <fullName evidence="7">TonB-dependent receptor</fullName>
    </submittedName>
</protein>
<comment type="similarity">
    <text evidence="4">Belongs to the TonB-dependent receptor family.</text>
</comment>
<comment type="caution">
    <text evidence="7">The sequence shown here is derived from an EMBL/GenBank/DDBJ whole genome shotgun (WGS) entry which is preliminary data.</text>
</comment>
<evidence type="ECO:0000313" key="7">
    <source>
        <dbReference type="EMBL" id="MEQ7156458.1"/>
    </source>
</evidence>
<dbReference type="InterPro" id="IPR012910">
    <property type="entry name" value="Plug_dom"/>
</dbReference>
<feature type="domain" description="TonB-dependent receptor-like beta-barrel" evidence="5">
    <location>
        <begin position="380"/>
        <end position="841"/>
    </location>
</feature>
<evidence type="ECO:0000256" key="3">
    <source>
        <dbReference type="ARBA" id="ARBA00023237"/>
    </source>
</evidence>
<dbReference type="InterPro" id="IPR037066">
    <property type="entry name" value="Plug_dom_sf"/>
</dbReference>
<dbReference type="Gene3D" id="2.40.170.20">
    <property type="entry name" value="TonB-dependent receptor, beta-barrel domain"/>
    <property type="match status" value="1"/>
</dbReference>
<dbReference type="Pfam" id="PF07715">
    <property type="entry name" value="Plug"/>
    <property type="match status" value="1"/>
</dbReference>
<evidence type="ECO:0000256" key="2">
    <source>
        <dbReference type="ARBA" id="ARBA00023136"/>
    </source>
</evidence>
<keyword evidence="3" id="KW-0998">Cell outer membrane</keyword>
<dbReference type="CDD" id="cd01347">
    <property type="entry name" value="ligand_gated_channel"/>
    <property type="match status" value="1"/>
</dbReference>
<feature type="domain" description="TonB-dependent receptor plug" evidence="6">
    <location>
        <begin position="78"/>
        <end position="184"/>
    </location>
</feature>
<evidence type="ECO:0000256" key="4">
    <source>
        <dbReference type="RuleBase" id="RU003357"/>
    </source>
</evidence>
<keyword evidence="2 4" id="KW-0472">Membrane</keyword>
<dbReference type="EMBL" id="JBEGDD010000014">
    <property type="protein sequence ID" value="MEQ7156458.1"/>
    <property type="molecule type" value="Genomic_DNA"/>
</dbReference>
<dbReference type="InterPro" id="IPR036942">
    <property type="entry name" value="Beta-barrel_TonB_sf"/>
</dbReference>
<dbReference type="InterPro" id="IPR000531">
    <property type="entry name" value="Beta-barrel_TonB"/>
</dbReference>
<sequence length="875" mass="95754">MELNGVGEAALALQSTLGESMRNVLKRSLLAGIAVACAPTTAAWAQTAEPNAQPDTATLEDVVVTGLRSVSGTRQEIKREAQGIVDSLTSEQIERTPDLSLAESLERIAGVNGVIGFQVSESRTVTVRGFDARYNSFSIDGNPIWNSSRNNRGTQLDVFPTSVVNQVSVFKSVTADLDANSIGGHVGLRTLRAFDGGGRPYLTARSSIGGYDQESLTGDGALDYRVSFAGKRTFADGRWGVVIGAETQRYDYYDEYNQVTGYAQVGGVDVVSGSLFRGLFQHRTQRDALYGKVEYGAQGDLYGFLSLNYFRQQDEDDSHRGGVFLSPARITGAASGTGNFTNAVTEVYLERYDLDRETFLAASGFDFRVGDTGAINVRASYTRYDNDETTSRTERFQFSGLSGSYDISRTDPAVTLIPRAGFDDATNYVYRTNRDAFINQIPHKDDVYSLRADFNGNTQPGAQGFGVSTGLYFRRLDRQFDRTQLNYRQPTGTTFRLSTVVDPDAPSQRPTGTGPLIVDPDSLWSFIRANGTFSQNDFLTADYNLVEDVVAGHASLHYNLGRFGAILGVRVEDTSYTNQNGELRSGVVVPVDRNFEYTEVLPNAQLRFDLTPDFRLRAAYTETLGRPDFVDFAFGRTVNLDANGNPVISGTNPFLKPRQAESYDLSAEYYLQNGLVSLGLFSKELTNETFTQRIETRDASGLIILTETTPLNTGSGALQGWEANIIVDRLVGLPAPLDGLGFSLNYTLLEGEWNVVFSNGTRRTVGGLRNQPRWIGNASLTYAAGPIDATLSYRAQGRTFTGGFGTTEAGDVYADNYDRLDLSASYRLRPGVKLFGEIRNITDTWRVEQTGLGGDDTRLAIAPGRSWSVGIRGTF</sequence>
<evidence type="ECO:0000313" key="8">
    <source>
        <dbReference type="Proteomes" id="UP001445732"/>
    </source>
</evidence>
<reference evidence="7 8" key="1">
    <citation type="submission" date="2024-06" db="EMBL/GenBank/DDBJ databases">
        <title>Brevundimonas sp. C11.</title>
        <authorList>
            <person name="Maltman C."/>
        </authorList>
    </citation>
    <scope>NUCLEOTIDE SEQUENCE [LARGE SCALE GENOMIC DNA]</scope>
    <source>
        <strain evidence="7 8">C11</strain>
    </source>
</reference>
<evidence type="ECO:0000259" key="5">
    <source>
        <dbReference type="Pfam" id="PF00593"/>
    </source>
</evidence>
<evidence type="ECO:0000256" key="1">
    <source>
        <dbReference type="ARBA" id="ARBA00004442"/>
    </source>
</evidence>
<keyword evidence="8" id="KW-1185">Reference proteome</keyword>
<dbReference type="Pfam" id="PF00593">
    <property type="entry name" value="TonB_dep_Rec_b-barrel"/>
    <property type="match status" value="1"/>
</dbReference>
<accession>A0ABV1NS38</accession>
<evidence type="ECO:0000259" key="6">
    <source>
        <dbReference type="Pfam" id="PF07715"/>
    </source>
</evidence>
<dbReference type="NCBIfam" id="TIGR01782">
    <property type="entry name" value="TonB-Xanth-Caul"/>
    <property type="match status" value="1"/>
</dbReference>
<dbReference type="PANTHER" id="PTHR40980">
    <property type="entry name" value="PLUG DOMAIN-CONTAINING PROTEIN"/>
    <property type="match status" value="1"/>
</dbReference>
<comment type="subcellular location">
    <subcellularLocation>
        <location evidence="1 4">Cell outer membrane</location>
    </subcellularLocation>
</comment>
<dbReference type="SUPFAM" id="SSF56935">
    <property type="entry name" value="Porins"/>
    <property type="match status" value="1"/>
</dbReference>
<keyword evidence="7" id="KW-0675">Receptor</keyword>
<dbReference type="InterPro" id="IPR010104">
    <property type="entry name" value="TonB_rcpt_bac"/>
</dbReference>
<dbReference type="Proteomes" id="UP001445732">
    <property type="component" value="Unassembled WGS sequence"/>
</dbReference>
<organism evidence="7 8">
    <name type="scientific">Brevundimonas aurifodinae</name>
    <dbReference type="NCBI Taxonomy" id="1508312"/>
    <lineage>
        <taxon>Bacteria</taxon>
        <taxon>Pseudomonadati</taxon>
        <taxon>Pseudomonadota</taxon>
        <taxon>Alphaproteobacteria</taxon>
        <taxon>Caulobacterales</taxon>
        <taxon>Caulobacteraceae</taxon>
        <taxon>Brevundimonas</taxon>
    </lineage>
</organism>
<name>A0ABV1NS38_9CAUL</name>
<dbReference type="Gene3D" id="2.170.130.10">
    <property type="entry name" value="TonB-dependent receptor, plug domain"/>
    <property type="match status" value="1"/>
</dbReference>